<sequence>MASTKLKGNSVALSGTEINVGDKAPVVTLVAKDLSEIKVGGASEKTQIIVIVPSLDTAVCAQETRTFNTKAAAISDATVIVASMDLPFAMGRFCTTEGIENLHVGSDFRDKALASAYGVLIADGPLKGLSARAIFVVSKEGKVIYKEICPEITEEPNYEGALCALKETSAPSDGHKCGCGAR</sequence>
<dbReference type="PROSITE" id="PS51352">
    <property type="entry name" value="THIOREDOXIN_2"/>
    <property type="match status" value="1"/>
</dbReference>
<dbReference type="InterPro" id="IPR002065">
    <property type="entry name" value="TPX"/>
</dbReference>
<dbReference type="RefSeq" id="WP_069478626.1">
    <property type="nucleotide sequence ID" value="NZ_CP017111.1"/>
</dbReference>
<dbReference type="STRING" id="1193502.SHALO_2256"/>
<evidence type="ECO:0000256" key="2">
    <source>
        <dbReference type="ARBA" id="ARBA00022862"/>
    </source>
</evidence>
<dbReference type="EMBL" id="CP017111">
    <property type="protein sequence ID" value="AOO66017.1"/>
    <property type="molecule type" value="Genomic_DNA"/>
</dbReference>
<evidence type="ECO:0000256" key="5">
    <source>
        <dbReference type="ARBA" id="ARBA00023284"/>
    </source>
</evidence>
<dbReference type="KEGG" id="shal:SHALO_2256"/>
<evidence type="ECO:0000256" key="4">
    <source>
        <dbReference type="ARBA" id="ARBA00023157"/>
    </source>
</evidence>
<protein>
    <recommendedName>
        <fullName evidence="6">Thiol peroxidase</fullName>
        <shortName evidence="6">Tpx</shortName>
        <ecNumber evidence="6">1.11.1.24</ecNumber>
    </recommendedName>
    <alternativeName>
        <fullName evidence="6">Peroxiredoxin tpx</fullName>
        <shortName evidence="6">Prx</shortName>
    </alternativeName>
    <alternativeName>
        <fullName evidence="6">Thioredoxin peroxidase</fullName>
    </alternativeName>
    <alternativeName>
        <fullName evidence="6">Thioredoxin-dependent peroxiredoxin</fullName>
    </alternativeName>
</protein>
<dbReference type="PROSITE" id="PS01265">
    <property type="entry name" value="TPX"/>
    <property type="match status" value="1"/>
</dbReference>
<feature type="domain" description="Thioredoxin" evidence="7">
    <location>
        <begin position="18"/>
        <end position="170"/>
    </location>
</feature>
<dbReference type="AlphaFoldDB" id="A0A1D7TLZ4"/>
<accession>A0A1D7TLZ4</accession>
<comment type="catalytic activity">
    <reaction evidence="6">
        <text>a hydroperoxide + [thioredoxin]-dithiol = an alcohol + [thioredoxin]-disulfide + H2O</text>
        <dbReference type="Rhea" id="RHEA:62620"/>
        <dbReference type="Rhea" id="RHEA-COMP:10698"/>
        <dbReference type="Rhea" id="RHEA-COMP:10700"/>
        <dbReference type="ChEBI" id="CHEBI:15377"/>
        <dbReference type="ChEBI" id="CHEBI:29950"/>
        <dbReference type="ChEBI" id="CHEBI:30879"/>
        <dbReference type="ChEBI" id="CHEBI:35924"/>
        <dbReference type="ChEBI" id="CHEBI:50058"/>
        <dbReference type="EC" id="1.11.1.24"/>
    </reaction>
</comment>
<dbReference type="InterPro" id="IPR050455">
    <property type="entry name" value="Tpx_Peroxidase_subfamily"/>
</dbReference>
<keyword evidence="1 6" id="KW-0575">Peroxidase</keyword>
<keyword evidence="4 6" id="KW-1015">Disulfide bond</keyword>
<dbReference type="GO" id="GO:0008379">
    <property type="term" value="F:thioredoxin peroxidase activity"/>
    <property type="evidence" value="ECO:0007669"/>
    <property type="project" value="UniProtKB-UniRule"/>
</dbReference>
<dbReference type="Pfam" id="PF08534">
    <property type="entry name" value="Redoxin"/>
    <property type="match status" value="1"/>
</dbReference>
<evidence type="ECO:0000259" key="7">
    <source>
        <dbReference type="PROSITE" id="PS51352"/>
    </source>
</evidence>
<proteinExistence type="inferred from homology"/>
<evidence type="ECO:0000313" key="8">
    <source>
        <dbReference type="EMBL" id="AOO66017.1"/>
    </source>
</evidence>
<evidence type="ECO:0000256" key="3">
    <source>
        <dbReference type="ARBA" id="ARBA00023002"/>
    </source>
</evidence>
<dbReference type="PANTHER" id="PTHR43110:SF1">
    <property type="entry name" value="THIOL PEROXIDASE"/>
    <property type="match status" value="1"/>
</dbReference>
<dbReference type="InterPro" id="IPR013740">
    <property type="entry name" value="Redoxin"/>
</dbReference>
<dbReference type="InterPro" id="IPR036249">
    <property type="entry name" value="Thioredoxin-like_sf"/>
</dbReference>
<dbReference type="InterPro" id="IPR018219">
    <property type="entry name" value="Tpx_CS"/>
</dbReference>
<reference evidence="9" key="1">
    <citation type="submission" date="2016-08" db="EMBL/GenBank/DDBJ databases">
        <title>Complete genome sequence of the organohalide-respiring Epsilonproteobacterium Sulfurospirillum halorespirans.</title>
        <authorList>
            <person name="Goris T."/>
            <person name="Zimmermann J."/>
            <person name="Schenz B."/>
            <person name="Lemos M."/>
            <person name="Hackermueller J."/>
            <person name="Diekert G."/>
        </authorList>
    </citation>
    <scope>NUCLEOTIDE SEQUENCE [LARGE SCALE GENOMIC DNA]</scope>
    <source>
        <strain>DSM 13726</strain>
        <strain evidence="9">PCE-M2</strain>
    </source>
</reference>
<name>A0A1D7TLZ4_9BACT</name>
<feature type="active site" description="Cysteine sulfenic acid (-SOH) intermediate" evidence="6">
    <location>
        <position position="60"/>
    </location>
</feature>
<dbReference type="EC" id="1.11.1.24" evidence="6"/>
<keyword evidence="9" id="KW-1185">Reference proteome</keyword>
<dbReference type="HAMAP" id="MF_00269">
    <property type="entry name" value="Tpx"/>
    <property type="match status" value="1"/>
</dbReference>
<evidence type="ECO:0000256" key="1">
    <source>
        <dbReference type="ARBA" id="ARBA00022559"/>
    </source>
</evidence>
<dbReference type="PANTHER" id="PTHR43110">
    <property type="entry name" value="THIOL PEROXIDASE"/>
    <property type="match status" value="1"/>
</dbReference>
<keyword evidence="3 6" id="KW-0560">Oxidoreductase</keyword>
<dbReference type="PATRIC" id="fig|1193502.14.peg.2284"/>
<keyword evidence="2 6" id="KW-0049">Antioxidant</keyword>
<organism evidence="8 9">
    <name type="scientific">Sulfurospirillum halorespirans DSM 13726</name>
    <dbReference type="NCBI Taxonomy" id="1193502"/>
    <lineage>
        <taxon>Bacteria</taxon>
        <taxon>Pseudomonadati</taxon>
        <taxon>Campylobacterota</taxon>
        <taxon>Epsilonproteobacteria</taxon>
        <taxon>Campylobacterales</taxon>
        <taxon>Sulfurospirillaceae</taxon>
        <taxon>Sulfurospirillum</taxon>
    </lineage>
</organism>
<dbReference type="NCBIfam" id="NF001808">
    <property type="entry name" value="PRK00522.1"/>
    <property type="match status" value="1"/>
</dbReference>
<comment type="function">
    <text evidence="6">Thiol-specific peroxidase that catalyzes the reduction of hydrogen peroxide and organic hydroperoxides to water and alcohols, respectively. Plays a role in cell protection against oxidative stress by detoxifying peroxides.</text>
</comment>
<keyword evidence="5 6" id="KW-0676">Redox-active center</keyword>
<comment type="similarity">
    <text evidence="6">Belongs to the peroxiredoxin family. Tpx subfamily.</text>
</comment>
<dbReference type="CDD" id="cd03014">
    <property type="entry name" value="PRX_Atyp2cys"/>
    <property type="match status" value="1"/>
</dbReference>
<dbReference type="Gene3D" id="3.40.30.10">
    <property type="entry name" value="Glutaredoxin"/>
    <property type="match status" value="1"/>
</dbReference>
<gene>
    <name evidence="6" type="primary">tpx</name>
    <name evidence="8" type="ORF">SHALO_2256</name>
</gene>
<dbReference type="SUPFAM" id="SSF52833">
    <property type="entry name" value="Thioredoxin-like"/>
    <property type="match status" value="1"/>
</dbReference>
<dbReference type="Proteomes" id="UP000094609">
    <property type="component" value="Chromosome"/>
</dbReference>
<comment type="miscellaneous">
    <text evidence="6">The active site is a conserved redox-active cysteine residue, the peroxidatic cysteine (C(P)), which makes the nucleophilic attack on the peroxide substrate. The peroxide oxidizes the C(P)-SH to cysteine sulfenic acid (C(P)-SOH), which then reacts with another cysteine residue, the resolving cysteine (C(R)), to form a disulfide bridge. The disulfide is subsequently reduced by an appropriate electron donor to complete the catalytic cycle. In this atypical 2-Cys peroxiredoxin, C(R) is present in the same subunit to form an intramolecular disulfide. The disulfide is subsequently reduced by thioredoxin.</text>
</comment>
<evidence type="ECO:0000256" key="6">
    <source>
        <dbReference type="HAMAP-Rule" id="MF_00269"/>
    </source>
</evidence>
<evidence type="ECO:0000313" key="9">
    <source>
        <dbReference type="Proteomes" id="UP000094609"/>
    </source>
</evidence>
<feature type="disulfide bond" description="Redox-active" evidence="6">
    <location>
        <begin position="60"/>
        <end position="94"/>
    </location>
</feature>
<comment type="subunit">
    <text evidence="6">Homodimer.</text>
</comment>
<dbReference type="InterPro" id="IPR013766">
    <property type="entry name" value="Thioredoxin_domain"/>
</dbReference>